<dbReference type="PROSITE" id="PS50846">
    <property type="entry name" value="HMA_2"/>
    <property type="match status" value="1"/>
</dbReference>
<dbReference type="InterPro" id="IPR036163">
    <property type="entry name" value="HMA_dom_sf"/>
</dbReference>
<dbReference type="InterPro" id="IPR017969">
    <property type="entry name" value="Heavy-metal-associated_CS"/>
</dbReference>
<evidence type="ECO:0000313" key="4">
    <source>
        <dbReference type="Proteomes" id="UP000334990"/>
    </source>
</evidence>
<dbReference type="GO" id="GO:0046872">
    <property type="term" value="F:metal ion binding"/>
    <property type="evidence" value="ECO:0007669"/>
    <property type="project" value="UniProtKB-KW"/>
</dbReference>
<comment type="caution">
    <text evidence="3">The sequence shown here is derived from an EMBL/GenBank/DDBJ whole genome shotgun (WGS) entry which is preliminary data.</text>
</comment>
<dbReference type="RefSeq" id="WP_155337641.1">
    <property type="nucleotide sequence ID" value="NZ_BAAABN010000029.1"/>
</dbReference>
<organism evidence="3 4">
    <name type="scientific">Acrocarpospora corrugata</name>
    <dbReference type="NCBI Taxonomy" id="35763"/>
    <lineage>
        <taxon>Bacteria</taxon>
        <taxon>Bacillati</taxon>
        <taxon>Actinomycetota</taxon>
        <taxon>Actinomycetes</taxon>
        <taxon>Streptosporangiales</taxon>
        <taxon>Streptosporangiaceae</taxon>
        <taxon>Acrocarpospora</taxon>
    </lineage>
</organism>
<gene>
    <name evidence="3" type="ORF">Acor_34130</name>
</gene>
<feature type="domain" description="HMA" evidence="2">
    <location>
        <begin position="2"/>
        <end position="67"/>
    </location>
</feature>
<evidence type="ECO:0000256" key="1">
    <source>
        <dbReference type="ARBA" id="ARBA00022723"/>
    </source>
</evidence>
<evidence type="ECO:0000259" key="2">
    <source>
        <dbReference type="PROSITE" id="PS50846"/>
    </source>
</evidence>
<dbReference type="AlphaFoldDB" id="A0A5M3VZ33"/>
<dbReference type="SUPFAM" id="SSF55008">
    <property type="entry name" value="HMA, heavy metal-associated domain"/>
    <property type="match status" value="1"/>
</dbReference>
<reference evidence="3 4" key="1">
    <citation type="submission" date="2019-10" db="EMBL/GenBank/DDBJ databases">
        <title>Whole genome shotgun sequence of Acrocarpospora corrugata NBRC 13972.</title>
        <authorList>
            <person name="Ichikawa N."/>
            <person name="Kimura A."/>
            <person name="Kitahashi Y."/>
            <person name="Komaki H."/>
            <person name="Oguchi A."/>
        </authorList>
    </citation>
    <scope>NUCLEOTIDE SEQUENCE [LARGE SCALE GENOMIC DNA]</scope>
    <source>
        <strain evidence="3 4">NBRC 13972</strain>
    </source>
</reference>
<dbReference type="PROSITE" id="PS01047">
    <property type="entry name" value="HMA_1"/>
    <property type="match status" value="1"/>
</dbReference>
<dbReference type="EMBL" id="BLAD01000050">
    <property type="protein sequence ID" value="GES01349.1"/>
    <property type="molecule type" value="Genomic_DNA"/>
</dbReference>
<keyword evidence="1" id="KW-0479">Metal-binding</keyword>
<sequence length="69" mass="7272">MTSASYVVAGMVCANCVTWITEELAQLPGVTAVSIDLPTDTVTVTSDHLLDIADIRRAVEEAGYTLVSS</sequence>
<dbReference type="OrthoDB" id="9813965at2"/>
<protein>
    <submittedName>
        <fullName evidence="3">Heavy metal transport/detoxification protein</fullName>
    </submittedName>
</protein>
<accession>A0A5M3VZ33</accession>
<dbReference type="CDD" id="cd00371">
    <property type="entry name" value="HMA"/>
    <property type="match status" value="1"/>
</dbReference>
<dbReference type="Pfam" id="PF00403">
    <property type="entry name" value="HMA"/>
    <property type="match status" value="1"/>
</dbReference>
<dbReference type="Gene3D" id="3.30.70.100">
    <property type="match status" value="1"/>
</dbReference>
<name>A0A5M3VZ33_9ACTN</name>
<keyword evidence="4" id="KW-1185">Reference proteome</keyword>
<dbReference type="Proteomes" id="UP000334990">
    <property type="component" value="Unassembled WGS sequence"/>
</dbReference>
<proteinExistence type="predicted"/>
<evidence type="ECO:0000313" key="3">
    <source>
        <dbReference type="EMBL" id="GES01349.1"/>
    </source>
</evidence>
<dbReference type="InterPro" id="IPR006121">
    <property type="entry name" value="HMA_dom"/>
</dbReference>